<protein>
    <submittedName>
        <fullName evidence="1">Uncharacterized protein</fullName>
    </submittedName>
</protein>
<organism evidence="1 2">
    <name type="scientific">Carnegiea gigantea</name>
    <dbReference type="NCBI Taxonomy" id="171969"/>
    <lineage>
        <taxon>Eukaryota</taxon>
        <taxon>Viridiplantae</taxon>
        <taxon>Streptophyta</taxon>
        <taxon>Embryophyta</taxon>
        <taxon>Tracheophyta</taxon>
        <taxon>Spermatophyta</taxon>
        <taxon>Magnoliopsida</taxon>
        <taxon>eudicotyledons</taxon>
        <taxon>Gunneridae</taxon>
        <taxon>Pentapetalae</taxon>
        <taxon>Caryophyllales</taxon>
        <taxon>Cactineae</taxon>
        <taxon>Cactaceae</taxon>
        <taxon>Cactoideae</taxon>
        <taxon>Echinocereeae</taxon>
        <taxon>Carnegiea</taxon>
    </lineage>
</organism>
<reference evidence="1" key="1">
    <citation type="submission" date="2022-04" db="EMBL/GenBank/DDBJ databases">
        <title>Carnegiea gigantea Genome sequencing and assembly v2.</title>
        <authorList>
            <person name="Copetti D."/>
            <person name="Sanderson M.J."/>
            <person name="Burquez A."/>
            <person name="Wojciechowski M.F."/>
        </authorList>
    </citation>
    <scope>NUCLEOTIDE SEQUENCE</scope>
    <source>
        <strain evidence="1">SGP5-SGP5p</strain>
        <tissue evidence="1">Aerial part</tissue>
    </source>
</reference>
<accession>A0A9Q1GXI3</accession>
<dbReference type="EMBL" id="JAKOGI010001165">
    <property type="protein sequence ID" value="KAJ8427257.1"/>
    <property type="molecule type" value="Genomic_DNA"/>
</dbReference>
<proteinExistence type="predicted"/>
<dbReference type="Proteomes" id="UP001153076">
    <property type="component" value="Unassembled WGS sequence"/>
</dbReference>
<keyword evidence="2" id="KW-1185">Reference proteome</keyword>
<comment type="caution">
    <text evidence="1">The sequence shown here is derived from an EMBL/GenBank/DDBJ whole genome shotgun (WGS) entry which is preliminary data.</text>
</comment>
<gene>
    <name evidence="1" type="ORF">Cgig2_003561</name>
</gene>
<sequence>MRALCKVEMLEESSKPSKLSGKPTIAFLPHGVLQLPTHTMSWGVGWYGEQEESFRPCHLEILKSSYSEAQPGHDNWRVETARGTNHDIWSQRHASLIVTTIVCRILVDTRSSTDMITLECLRKLPGSCQDPPVVGLGDKSCIPLEPNEYLSMWAIKTTHEL</sequence>
<evidence type="ECO:0000313" key="2">
    <source>
        <dbReference type="Proteomes" id="UP001153076"/>
    </source>
</evidence>
<name>A0A9Q1GXI3_9CARY</name>
<dbReference type="AlphaFoldDB" id="A0A9Q1GXI3"/>
<evidence type="ECO:0000313" key="1">
    <source>
        <dbReference type="EMBL" id="KAJ8427257.1"/>
    </source>
</evidence>